<dbReference type="STRING" id="634771.SAMN04488128_101856"/>
<reference evidence="2" key="1">
    <citation type="submission" date="2017-02" db="EMBL/GenBank/DDBJ databases">
        <authorList>
            <person name="Varghese N."/>
            <person name="Submissions S."/>
        </authorList>
    </citation>
    <scope>NUCLEOTIDE SEQUENCE [LARGE SCALE GENOMIC DNA]</scope>
    <source>
        <strain evidence="2">DSM 22224</strain>
    </source>
</reference>
<dbReference type="OrthoDB" id="9798250at2"/>
<organism evidence="1 2">
    <name type="scientific">Chitinophaga eiseniae</name>
    <dbReference type="NCBI Taxonomy" id="634771"/>
    <lineage>
        <taxon>Bacteria</taxon>
        <taxon>Pseudomonadati</taxon>
        <taxon>Bacteroidota</taxon>
        <taxon>Chitinophagia</taxon>
        <taxon>Chitinophagales</taxon>
        <taxon>Chitinophagaceae</taxon>
        <taxon>Chitinophaga</taxon>
    </lineage>
</organism>
<dbReference type="AlphaFoldDB" id="A0A1T4LYE5"/>
<evidence type="ECO:0000313" key="1">
    <source>
        <dbReference type="EMBL" id="SJZ59548.1"/>
    </source>
</evidence>
<name>A0A1T4LYE5_9BACT</name>
<keyword evidence="2" id="KW-1185">Reference proteome</keyword>
<evidence type="ECO:0008006" key="3">
    <source>
        <dbReference type="Google" id="ProtNLM"/>
    </source>
</evidence>
<dbReference type="InterPro" id="IPR029044">
    <property type="entry name" value="Nucleotide-diphossugar_trans"/>
</dbReference>
<dbReference type="SUPFAM" id="SSF53448">
    <property type="entry name" value="Nucleotide-diphospho-sugar transferases"/>
    <property type="match status" value="1"/>
</dbReference>
<dbReference type="Pfam" id="PF09837">
    <property type="entry name" value="DUF2064"/>
    <property type="match status" value="1"/>
</dbReference>
<dbReference type="InterPro" id="IPR018641">
    <property type="entry name" value="Trfase_1_rSAM/seldom-assoc"/>
</dbReference>
<dbReference type="PANTHER" id="PTHR36529:SF1">
    <property type="entry name" value="GLYCOSYLTRANSFERASE"/>
    <property type="match status" value="1"/>
</dbReference>
<dbReference type="RefSeq" id="WP_078667500.1">
    <property type="nucleotide sequence ID" value="NZ_FUWZ01000001.1"/>
</dbReference>
<gene>
    <name evidence="1" type="ORF">SAMN04488128_101856</name>
</gene>
<protein>
    <recommendedName>
        <fullName evidence="3">Glycosyltransferase</fullName>
    </recommendedName>
</protein>
<sequence length="195" mass="22420">MKVFNQALIVLARDKEVAIANTRLKDTVGDFKTREILHQLLNHTQETASYIHMDKYVVLEEMADYGLWEEYIIFPKLGHDAGESMSLAFNMVFATGYQEVVMIGMDCPHLSPELLEEAFVALRHNQVVIGPAQHGGFYLLGMQRFYPELFDFMDAGASHWLRRLLTAINKQQLRFTFLPTLNVVQELADVPEDWL</sequence>
<accession>A0A1T4LYE5</accession>
<dbReference type="PANTHER" id="PTHR36529">
    <property type="entry name" value="SLL1095 PROTEIN"/>
    <property type="match status" value="1"/>
</dbReference>
<evidence type="ECO:0000313" key="2">
    <source>
        <dbReference type="Proteomes" id="UP000190367"/>
    </source>
</evidence>
<dbReference type="EMBL" id="FUWZ01000001">
    <property type="protein sequence ID" value="SJZ59548.1"/>
    <property type="molecule type" value="Genomic_DNA"/>
</dbReference>
<dbReference type="Gene3D" id="3.90.550.10">
    <property type="entry name" value="Spore Coat Polysaccharide Biosynthesis Protein SpsA, Chain A"/>
    <property type="match status" value="1"/>
</dbReference>
<dbReference type="Proteomes" id="UP000190367">
    <property type="component" value="Unassembled WGS sequence"/>
</dbReference>
<proteinExistence type="predicted"/>